<protein>
    <submittedName>
        <fullName evidence="2">Uncharacterized protein</fullName>
    </submittedName>
</protein>
<organism evidence="2">
    <name type="scientific">uncultured Phycisphaerae bacterium</name>
    <dbReference type="NCBI Taxonomy" id="904963"/>
    <lineage>
        <taxon>Bacteria</taxon>
        <taxon>Pseudomonadati</taxon>
        <taxon>Planctomycetota</taxon>
        <taxon>Phycisphaerae</taxon>
        <taxon>environmental samples</taxon>
    </lineage>
</organism>
<reference evidence="2" key="1">
    <citation type="submission" date="2020-02" db="EMBL/GenBank/DDBJ databases">
        <authorList>
            <person name="Meier V. D."/>
        </authorList>
    </citation>
    <scope>NUCLEOTIDE SEQUENCE</scope>
    <source>
        <strain evidence="2">AVDCRST_MAG64</strain>
    </source>
</reference>
<feature type="non-terminal residue" evidence="2">
    <location>
        <position position="1"/>
    </location>
</feature>
<evidence type="ECO:0000256" key="1">
    <source>
        <dbReference type="SAM" id="MobiDB-lite"/>
    </source>
</evidence>
<gene>
    <name evidence="2" type="ORF">AVDCRST_MAG64-22</name>
</gene>
<proteinExistence type="predicted"/>
<sequence>ERRPAQTARPDRTAGVVRAGRARRGRAAAPRAAPGLEGRGL</sequence>
<dbReference type="AlphaFoldDB" id="A0A6J4MYE8"/>
<dbReference type="EMBL" id="CADCUQ010000007">
    <property type="protein sequence ID" value="CAA9372238.1"/>
    <property type="molecule type" value="Genomic_DNA"/>
</dbReference>
<feature type="compositionally biased region" description="Low complexity" evidence="1">
    <location>
        <begin position="27"/>
        <end position="41"/>
    </location>
</feature>
<accession>A0A6J4MYE8</accession>
<feature type="non-terminal residue" evidence="2">
    <location>
        <position position="41"/>
    </location>
</feature>
<name>A0A6J4MYE8_9BACT</name>
<feature type="region of interest" description="Disordered" evidence="1">
    <location>
        <begin position="1"/>
        <end position="41"/>
    </location>
</feature>
<evidence type="ECO:0000313" key="2">
    <source>
        <dbReference type="EMBL" id="CAA9372238.1"/>
    </source>
</evidence>